<dbReference type="Proteomes" id="UP000018418">
    <property type="component" value="Unassembled WGS sequence"/>
</dbReference>
<protein>
    <submittedName>
        <fullName evidence="1">Uncharacterized protein</fullName>
    </submittedName>
</protein>
<name>V2URL6_9GAMM</name>
<gene>
    <name evidence="1" type="ORF">P255_00817</name>
</gene>
<organism evidence="1 2">
    <name type="scientific">Acinetobacter brisouii CIP 110357</name>
    <dbReference type="NCBI Taxonomy" id="1341683"/>
    <lineage>
        <taxon>Bacteria</taxon>
        <taxon>Pseudomonadati</taxon>
        <taxon>Pseudomonadota</taxon>
        <taxon>Gammaproteobacteria</taxon>
        <taxon>Moraxellales</taxon>
        <taxon>Moraxellaceae</taxon>
        <taxon>Acinetobacter</taxon>
    </lineage>
</organism>
<evidence type="ECO:0000313" key="2">
    <source>
        <dbReference type="Proteomes" id="UP000018418"/>
    </source>
</evidence>
<evidence type="ECO:0000313" key="1">
    <source>
        <dbReference type="EMBL" id="ESK52657.1"/>
    </source>
</evidence>
<dbReference type="STRING" id="396323.VH98_08485"/>
<sequence>MLILICFIIGFCLGYYIRGQKQSAPQQPAIQNQPPQRSHVQRLYSKSQHRSDSDRIRDLNQLSTHQAAFLRLLKQTFFNYEVSIKQQRFFILDQDKMPLAIFEYRDGTQSFKAMDYEDGIPVYTYKALISSEALQQDLEMLLQQRPSH</sequence>
<accession>V2URL6</accession>
<reference evidence="1 2" key="1">
    <citation type="submission" date="2013-10" db="EMBL/GenBank/DDBJ databases">
        <title>The Genome Sequence of Acinetobacter brisouii CIP 110357.</title>
        <authorList>
            <consortium name="The Broad Institute Genomics Platform"/>
            <consortium name="The Broad Institute Genome Sequencing Center for Infectious Disease"/>
            <person name="Cerqueira G."/>
            <person name="Feldgarden M."/>
            <person name="Courvalin P."/>
            <person name="Grillot-Courvalin C."/>
            <person name="Clermont D."/>
            <person name="Rocha E."/>
            <person name="Yoon E.-J."/>
            <person name="Nemec A."/>
            <person name="Young S.K."/>
            <person name="Zeng Q."/>
            <person name="Gargeya S."/>
            <person name="Fitzgerald M."/>
            <person name="Abouelleil A."/>
            <person name="Alvarado L."/>
            <person name="Berlin A.M."/>
            <person name="Chapman S.B."/>
            <person name="Gainer-Dewar J."/>
            <person name="Goldberg J."/>
            <person name="Gnerre S."/>
            <person name="Griggs A."/>
            <person name="Gujja S."/>
            <person name="Hansen M."/>
            <person name="Howarth C."/>
            <person name="Imamovic A."/>
            <person name="Ireland A."/>
            <person name="Larimer J."/>
            <person name="McCowan C."/>
            <person name="Murphy C."/>
            <person name="Pearson M."/>
            <person name="Poon T.W."/>
            <person name="Priest M."/>
            <person name="Roberts A."/>
            <person name="Saif S."/>
            <person name="Shea T."/>
            <person name="Sykes S."/>
            <person name="Wortman J."/>
            <person name="Nusbaum C."/>
            <person name="Birren B."/>
        </authorList>
    </citation>
    <scope>NUCLEOTIDE SEQUENCE [LARGE SCALE GENOMIC DNA]</scope>
    <source>
        <strain evidence="1 2">CIP 110357</strain>
    </source>
</reference>
<dbReference type="EMBL" id="AYEU01000003">
    <property type="protein sequence ID" value="ESK52657.1"/>
    <property type="molecule type" value="Genomic_DNA"/>
</dbReference>
<dbReference type="PATRIC" id="fig|1341683.3.peg.809"/>
<proteinExistence type="predicted"/>
<dbReference type="AlphaFoldDB" id="V2URL6"/>
<dbReference type="HOGENOM" id="CLU_1840778_0_0_6"/>
<dbReference type="RefSeq" id="WP_004903804.1">
    <property type="nucleotide sequence ID" value="NZ_BBTI01000001.1"/>
</dbReference>
<dbReference type="OrthoDB" id="6690634at2"/>
<comment type="caution">
    <text evidence="1">The sequence shown here is derived from an EMBL/GenBank/DDBJ whole genome shotgun (WGS) entry which is preliminary data.</text>
</comment>
<keyword evidence="2" id="KW-1185">Reference proteome</keyword>